<dbReference type="EMBL" id="PYBW01000132">
    <property type="protein sequence ID" value="PYC69067.1"/>
    <property type="molecule type" value="Genomic_DNA"/>
</dbReference>
<evidence type="ECO:0000313" key="3">
    <source>
        <dbReference type="Proteomes" id="UP000248039"/>
    </source>
</evidence>
<evidence type="ECO:0000256" key="1">
    <source>
        <dbReference type="ARBA" id="ARBA00009625"/>
    </source>
</evidence>
<protein>
    <submittedName>
        <fullName evidence="2">Methylmalonyl Co-A mutase-associated GTPase MeaB</fullName>
    </submittedName>
</protein>
<dbReference type="InterPro" id="IPR005129">
    <property type="entry name" value="GTPase_ArgK"/>
</dbReference>
<comment type="similarity">
    <text evidence="1">Belongs to the SIMIBI class G3E GTPase family. ArgK/MeaB subfamily.</text>
</comment>
<proteinExistence type="inferred from homology"/>
<dbReference type="SUPFAM" id="SSF52540">
    <property type="entry name" value="P-loop containing nucleoside triphosphate hydrolases"/>
    <property type="match status" value="1"/>
</dbReference>
<dbReference type="Pfam" id="PF03308">
    <property type="entry name" value="MeaB"/>
    <property type="match status" value="1"/>
</dbReference>
<dbReference type="NCBIfam" id="TIGR00750">
    <property type="entry name" value="lao"/>
    <property type="match status" value="1"/>
</dbReference>
<dbReference type="GO" id="GO:0005737">
    <property type="term" value="C:cytoplasm"/>
    <property type="evidence" value="ECO:0007669"/>
    <property type="project" value="TreeGrafter"/>
</dbReference>
<dbReference type="GO" id="GO:0005525">
    <property type="term" value="F:GTP binding"/>
    <property type="evidence" value="ECO:0007669"/>
    <property type="project" value="InterPro"/>
</dbReference>
<dbReference type="CDD" id="cd03114">
    <property type="entry name" value="MMAA-like"/>
    <property type="match status" value="1"/>
</dbReference>
<sequence length="329" mass="35125">MARTIDLDQYVQGVLDGSRAYIARAVTLVESRRPDHRELAQRLLVALLPHSGQAVRIGITGVPGVGKSTFIEGLGTTLTGRGHRVAVLAVDPTSSRTGGSILGDKTRMEKLAVDPNAFVRPSPTSGTLGGVAKATRESMVVMEAAGYDVVLVETVGVGQSETTVANMVDSFLLLTLARTGDQLQGIKKGVLELADLVAVNKADGPHELDARSAARELAGALRLMQPPDAAWTPPVLTCSGREGTGLDTVWDRLVQHRRVLEATGALEAKRRDQQVAWTWAMVHDQLLARLRENPTVRQIAPGLEQQVRDGTLTATLAAERILEGFAAGE</sequence>
<dbReference type="Proteomes" id="UP000248039">
    <property type="component" value="Unassembled WGS sequence"/>
</dbReference>
<keyword evidence="3" id="KW-1185">Reference proteome</keyword>
<dbReference type="PANTHER" id="PTHR23408:SF3">
    <property type="entry name" value="METHYLMALONIC ACIDURIA TYPE A PROTEIN, MITOCHONDRIAL"/>
    <property type="match status" value="1"/>
</dbReference>
<gene>
    <name evidence="2" type="ORF">C7C46_28575</name>
</gene>
<dbReference type="GO" id="GO:0003924">
    <property type="term" value="F:GTPase activity"/>
    <property type="evidence" value="ECO:0007669"/>
    <property type="project" value="InterPro"/>
</dbReference>
<dbReference type="Gene3D" id="3.40.50.300">
    <property type="entry name" value="P-loop containing nucleotide triphosphate hydrolases"/>
    <property type="match status" value="1"/>
</dbReference>
<name>A0A2V4NUT0_9ACTN</name>
<accession>A0A2V4NUT0</accession>
<evidence type="ECO:0000313" key="2">
    <source>
        <dbReference type="EMBL" id="PYC69067.1"/>
    </source>
</evidence>
<dbReference type="PANTHER" id="PTHR23408">
    <property type="entry name" value="METHYLMALONYL-COA MUTASE"/>
    <property type="match status" value="1"/>
</dbReference>
<dbReference type="Gene3D" id="1.10.287.130">
    <property type="match status" value="1"/>
</dbReference>
<dbReference type="AlphaFoldDB" id="A0A2V4NUT0"/>
<dbReference type="NCBIfam" id="NF006958">
    <property type="entry name" value="PRK09435.1"/>
    <property type="match status" value="1"/>
</dbReference>
<organism evidence="2 3">
    <name type="scientific">Streptomyces tateyamensis</name>
    <dbReference type="NCBI Taxonomy" id="565073"/>
    <lineage>
        <taxon>Bacteria</taxon>
        <taxon>Bacillati</taxon>
        <taxon>Actinomycetota</taxon>
        <taxon>Actinomycetes</taxon>
        <taxon>Kitasatosporales</taxon>
        <taxon>Streptomycetaceae</taxon>
        <taxon>Streptomyces</taxon>
    </lineage>
</organism>
<dbReference type="InterPro" id="IPR027417">
    <property type="entry name" value="P-loop_NTPase"/>
</dbReference>
<dbReference type="RefSeq" id="WP_110672827.1">
    <property type="nucleotide sequence ID" value="NZ_PYBW01000132.1"/>
</dbReference>
<dbReference type="Gene3D" id="1.20.5.170">
    <property type="match status" value="1"/>
</dbReference>
<comment type="caution">
    <text evidence="2">The sequence shown here is derived from an EMBL/GenBank/DDBJ whole genome shotgun (WGS) entry which is preliminary data.</text>
</comment>
<reference evidence="2 3" key="1">
    <citation type="submission" date="2018-03" db="EMBL/GenBank/DDBJ databases">
        <title>Bioinformatic expansion and discovery of thiopeptide antibiotics.</title>
        <authorList>
            <person name="Schwalen C.J."/>
            <person name="Hudson G.A."/>
            <person name="Mitchell D.A."/>
        </authorList>
    </citation>
    <scope>NUCLEOTIDE SEQUENCE [LARGE SCALE GENOMIC DNA]</scope>
    <source>
        <strain evidence="2 3">ATCC 21389</strain>
    </source>
</reference>
<dbReference type="OrthoDB" id="9778292at2"/>